<sequence>MTIYGKVLCHQPATLTFNEGFSNGSRRSFINTGFLYMSLMFRCPCHMLKSPAGGFYGKNTSPEMVRMFEVEAMPQAMPQAFFQKFRIFQNFSRRRRPRLRLRAYKNLHMPSGYASSILLHNICPQAMQKFAYANFLCPEAMPRALPEAIFQKFLKFSNF</sequence>
<reference evidence="1 3" key="1">
    <citation type="submission" date="2015-01" db="EMBL/GenBank/DDBJ databases">
        <title>Evolution of Trichinella species and genotypes.</title>
        <authorList>
            <person name="Korhonen P.K."/>
            <person name="Edoardo P."/>
            <person name="Giuseppe L.R."/>
            <person name="Gasser R.B."/>
        </authorList>
    </citation>
    <scope>NUCLEOTIDE SEQUENCE [LARGE SCALE GENOMIC DNA]</scope>
    <source>
        <strain evidence="1">ISS13</strain>
    </source>
</reference>
<evidence type="ECO:0000313" key="1">
    <source>
        <dbReference type="EMBL" id="KRY64718.1"/>
    </source>
</evidence>
<organism evidence="1 3">
    <name type="scientific">Trichinella pseudospiralis</name>
    <name type="common">Parasitic roundworm</name>
    <dbReference type="NCBI Taxonomy" id="6337"/>
    <lineage>
        <taxon>Eukaryota</taxon>
        <taxon>Metazoa</taxon>
        <taxon>Ecdysozoa</taxon>
        <taxon>Nematoda</taxon>
        <taxon>Enoplea</taxon>
        <taxon>Dorylaimia</taxon>
        <taxon>Trichinellida</taxon>
        <taxon>Trichinellidae</taxon>
        <taxon>Trichinella</taxon>
    </lineage>
</organism>
<evidence type="ECO:0000313" key="2">
    <source>
        <dbReference type="EMBL" id="KRY64894.1"/>
    </source>
</evidence>
<comment type="caution">
    <text evidence="1">The sequence shown here is derived from an EMBL/GenBank/DDBJ whole genome shotgun (WGS) entry which is preliminary data.</text>
</comment>
<proteinExistence type="predicted"/>
<dbReference type="EMBL" id="JYDR01000257">
    <property type="protein sequence ID" value="KRY64894.1"/>
    <property type="molecule type" value="Genomic_DNA"/>
</dbReference>
<evidence type="ECO:0000313" key="3">
    <source>
        <dbReference type="Proteomes" id="UP000054632"/>
    </source>
</evidence>
<gene>
    <name evidence="2" type="ORF">T4A_11416</name>
    <name evidence="1" type="ORF">T4A_707</name>
</gene>
<dbReference type="EMBL" id="JYDR01000299">
    <property type="protein sequence ID" value="KRY64718.1"/>
    <property type="molecule type" value="Genomic_DNA"/>
</dbReference>
<dbReference type="Proteomes" id="UP000054632">
    <property type="component" value="Unassembled WGS sequence"/>
</dbReference>
<protein>
    <submittedName>
        <fullName evidence="1">Uncharacterized protein</fullName>
    </submittedName>
</protein>
<dbReference type="AlphaFoldDB" id="A0A0V1DT23"/>
<name>A0A0V1DT23_TRIPS</name>
<accession>A0A0V1DT23</accession>